<evidence type="ECO:0000313" key="1">
    <source>
        <dbReference type="EnsemblMetazoa" id="GAUT004287-PA"/>
    </source>
</evidence>
<dbReference type="AlphaFoldDB" id="A0A1A9UGQ3"/>
<accession>A0A1A9UGQ3</accession>
<keyword evidence="2" id="KW-1185">Reference proteome</keyword>
<dbReference type="VEuPathDB" id="VectorBase:GAUT004287"/>
<proteinExistence type="predicted"/>
<name>A0A1A9UGQ3_GLOAU</name>
<reference evidence="1" key="1">
    <citation type="submission" date="2020-05" db="UniProtKB">
        <authorList>
            <consortium name="EnsemblMetazoa"/>
        </authorList>
    </citation>
    <scope>IDENTIFICATION</scope>
    <source>
        <strain evidence="1">TTRI</strain>
    </source>
</reference>
<dbReference type="Proteomes" id="UP000078200">
    <property type="component" value="Unassembled WGS sequence"/>
</dbReference>
<evidence type="ECO:0000313" key="2">
    <source>
        <dbReference type="Proteomes" id="UP000078200"/>
    </source>
</evidence>
<sequence length="134" mass="15584">MSKKTEQNPFHTFIGSAHTHRLYTAPPGRVYFERKETFHGYTPDYGHEMNKDLCLCANNCLLKLQNLKNCCLRNFVLSTVENVISLMRFIAQVTCKAIMGWFATQATNKKSVTKTFQRQRKNQCLLVCRTVRFI</sequence>
<protein>
    <submittedName>
        <fullName evidence="1">Uncharacterized protein</fullName>
    </submittedName>
</protein>
<dbReference type="EnsemblMetazoa" id="GAUT004287-RA">
    <property type="protein sequence ID" value="GAUT004287-PA"/>
    <property type="gene ID" value="GAUT004287"/>
</dbReference>
<organism evidence="1 2">
    <name type="scientific">Glossina austeni</name>
    <name type="common">Savannah tsetse fly</name>
    <dbReference type="NCBI Taxonomy" id="7395"/>
    <lineage>
        <taxon>Eukaryota</taxon>
        <taxon>Metazoa</taxon>
        <taxon>Ecdysozoa</taxon>
        <taxon>Arthropoda</taxon>
        <taxon>Hexapoda</taxon>
        <taxon>Insecta</taxon>
        <taxon>Pterygota</taxon>
        <taxon>Neoptera</taxon>
        <taxon>Endopterygota</taxon>
        <taxon>Diptera</taxon>
        <taxon>Brachycera</taxon>
        <taxon>Muscomorpha</taxon>
        <taxon>Hippoboscoidea</taxon>
        <taxon>Glossinidae</taxon>
        <taxon>Glossina</taxon>
    </lineage>
</organism>